<evidence type="ECO:0000259" key="8">
    <source>
        <dbReference type="PROSITE" id="PS51667"/>
    </source>
</evidence>
<dbReference type="PROSITE" id="PS51667">
    <property type="entry name" value="WRC"/>
    <property type="match status" value="1"/>
</dbReference>
<reference evidence="9" key="1">
    <citation type="submission" date="2020-03" db="EMBL/GenBank/DDBJ databases">
        <title>A high-quality chromosome-level genome assembly of a woody plant with both climbing and erect habits, Rhamnella rubrinervis.</title>
        <authorList>
            <person name="Lu Z."/>
            <person name="Yang Y."/>
            <person name="Zhu X."/>
            <person name="Sun Y."/>
        </authorList>
    </citation>
    <scope>NUCLEOTIDE SEQUENCE</scope>
    <source>
        <strain evidence="9">BYM</strain>
        <tissue evidence="9">Leaf</tissue>
    </source>
</reference>
<dbReference type="SMART" id="SM00951">
    <property type="entry name" value="QLQ"/>
    <property type="match status" value="1"/>
</dbReference>
<dbReference type="GO" id="GO:0006351">
    <property type="term" value="P:DNA-templated transcription"/>
    <property type="evidence" value="ECO:0007669"/>
    <property type="project" value="UniProtKB-UniRule"/>
</dbReference>
<dbReference type="GO" id="GO:0099402">
    <property type="term" value="P:plant organ development"/>
    <property type="evidence" value="ECO:0007669"/>
    <property type="project" value="UniProtKB-ARBA"/>
</dbReference>
<keyword evidence="5" id="KW-0805">Transcription regulation</keyword>
<dbReference type="InterPro" id="IPR031137">
    <property type="entry name" value="GRF"/>
</dbReference>
<evidence type="ECO:0000313" key="9">
    <source>
        <dbReference type="EMBL" id="KAF3432751.1"/>
    </source>
</evidence>
<evidence type="ECO:0000256" key="4">
    <source>
        <dbReference type="PROSITE-ProRule" id="PRU01002"/>
    </source>
</evidence>
<protein>
    <recommendedName>
        <fullName evidence="5">Growth-regulating factor</fullName>
    </recommendedName>
</protein>
<keyword evidence="5" id="KW-0010">Activator</keyword>
<comment type="similarity">
    <text evidence="2 5">Belongs to the GRF family.</text>
</comment>
<dbReference type="PANTHER" id="PTHR31602">
    <property type="entry name" value="GROWTH-REGULATING FACTOR 5"/>
    <property type="match status" value="1"/>
</dbReference>
<evidence type="ECO:0000259" key="7">
    <source>
        <dbReference type="PROSITE" id="PS51666"/>
    </source>
</evidence>
<dbReference type="Pfam" id="PF08880">
    <property type="entry name" value="QLQ"/>
    <property type="match status" value="1"/>
</dbReference>
<dbReference type="InterPro" id="IPR014978">
    <property type="entry name" value="Gln-Leu-Gln_QLQ"/>
</dbReference>
<dbReference type="GO" id="GO:0005524">
    <property type="term" value="F:ATP binding"/>
    <property type="evidence" value="ECO:0007669"/>
    <property type="project" value="UniProtKB-UniRule"/>
</dbReference>
<feature type="region of interest" description="Disordered" evidence="6">
    <location>
        <begin position="52"/>
        <end position="76"/>
    </location>
</feature>
<dbReference type="Pfam" id="PF08879">
    <property type="entry name" value="WRC"/>
    <property type="match status" value="1"/>
</dbReference>
<evidence type="ECO:0000256" key="6">
    <source>
        <dbReference type="SAM" id="MobiDB-lite"/>
    </source>
</evidence>
<evidence type="ECO:0000256" key="5">
    <source>
        <dbReference type="RuleBase" id="RU367127"/>
    </source>
</evidence>
<gene>
    <name evidence="9" type="ORF">FNV43_RR23853</name>
</gene>
<feature type="domain" description="WRC" evidence="8">
    <location>
        <begin position="200"/>
        <end position="244"/>
    </location>
</feature>
<feature type="compositionally biased region" description="Basic and acidic residues" evidence="6">
    <location>
        <begin position="9"/>
        <end position="21"/>
    </location>
</feature>
<dbReference type="PROSITE" id="PS51666">
    <property type="entry name" value="QLQ"/>
    <property type="match status" value="1"/>
</dbReference>
<feature type="domain" description="QLQ" evidence="7">
    <location>
        <begin position="135"/>
        <end position="170"/>
    </location>
</feature>
<comment type="domain">
    <text evidence="5">The QLQ domain and WRC domain may be involved in protein-protein interaction and DNA-binding, respectively.</text>
</comment>
<dbReference type="PANTHER" id="PTHR31602:SF101">
    <property type="entry name" value="GROWTH-REGULATING FACTOR 7"/>
    <property type="match status" value="1"/>
</dbReference>
<evidence type="ECO:0000256" key="3">
    <source>
        <dbReference type="ARBA" id="ARBA00023242"/>
    </source>
</evidence>
<comment type="function">
    <text evidence="5">Transcription activator.</text>
</comment>
<dbReference type="OrthoDB" id="1937002at2759"/>
<evidence type="ECO:0000313" key="10">
    <source>
        <dbReference type="Proteomes" id="UP000796880"/>
    </source>
</evidence>
<keyword evidence="5" id="KW-0804">Transcription</keyword>
<keyword evidence="3 4" id="KW-0539">Nucleus</keyword>
<comment type="caution">
    <text evidence="9">The sequence shown here is derived from an EMBL/GenBank/DDBJ whole genome shotgun (WGS) entry which is preliminary data.</text>
</comment>
<dbReference type="InterPro" id="IPR014977">
    <property type="entry name" value="WRC_dom"/>
</dbReference>
<accession>A0A8K0DQ27</accession>
<organism evidence="9 10">
    <name type="scientific">Rhamnella rubrinervis</name>
    <dbReference type="NCBI Taxonomy" id="2594499"/>
    <lineage>
        <taxon>Eukaryota</taxon>
        <taxon>Viridiplantae</taxon>
        <taxon>Streptophyta</taxon>
        <taxon>Embryophyta</taxon>
        <taxon>Tracheophyta</taxon>
        <taxon>Spermatophyta</taxon>
        <taxon>Magnoliopsida</taxon>
        <taxon>eudicotyledons</taxon>
        <taxon>Gunneridae</taxon>
        <taxon>Pentapetalae</taxon>
        <taxon>rosids</taxon>
        <taxon>fabids</taxon>
        <taxon>Rosales</taxon>
        <taxon>Rhamnaceae</taxon>
        <taxon>rhamnoid group</taxon>
        <taxon>Rhamneae</taxon>
        <taxon>Rhamnella</taxon>
    </lineage>
</organism>
<feature type="short sequence motif" description="Bipartite nuclear localization signal" evidence="4">
    <location>
        <begin position="233"/>
        <end position="240"/>
    </location>
</feature>
<dbReference type="GO" id="GO:0005634">
    <property type="term" value="C:nucleus"/>
    <property type="evidence" value="ECO:0007669"/>
    <property type="project" value="UniProtKB-SubCell"/>
</dbReference>
<dbReference type="EMBL" id="VOIH02000011">
    <property type="protein sequence ID" value="KAF3432751.1"/>
    <property type="molecule type" value="Genomic_DNA"/>
</dbReference>
<sequence length="570" mass="61009">MSMEIKFGVPDKEAEENHKSDNLGLGGSVNLQSTESLPSKSTMRMMMLHHDNHHHRPFPSSETDQRGDHGPTCNRAPVTDDIYDVAASRAAASVVSSVAAVGSALQPFDISTTSSTSTHTAFKFPGGMAATLGLPFTNAQWKELERQALIYKYMVASVPVPPDLLLPITRNLSSPASSQYPRPVGALGSDFSLRLSSNTDLEPGRCKRTDGKKWRCSRDVAPDQKYCERHMHRGRPRSRKHVEVHVNNANKRTRHDHLALPTTPSATMSVSSPTINNNGSQTQFLGSPALQYHQCPVFLDKSSSIKTATLQPATSLPSDKEASRSLDCMMKTEPVAMTASSDPQWHHLMRTKMELSSKTFCDANSSVFSQHSEAEPFLNLNSYANFNTGEEQQESECALFLNPDMLSLENHPAHAVAPRSFIDAWSNSTITNKSCVASTGQLSPSSLTLSMGGHNSINDEISQTRMASGYNSGNSKPHITSWLTPASWVAPQPGGPLAEVLRPSSVTGTASASAVSSPINGKGDSGSPVGTAVSSPSGVLHKTLASLSDSSGSSSPTVGSSKAKAEIALL</sequence>
<feature type="region of interest" description="Disordered" evidence="6">
    <location>
        <begin position="510"/>
        <end position="570"/>
    </location>
</feature>
<feature type="compositionally biased region" description="Low complexity" evidence="6">
    <location>
        <begin position="546"/>
        <end position="561"/>
    </location>
</feature>
<feature type="short sequence motif" description="Bipartite nuclear localization signal" evidence="4">
    <location>
        <begin position="205"/>
        <end position="215"/>
    </location>
</feature>
<evidence type="ECO:0000256" key="2">
    <source>
        <dbReference type="ARBA" id="ARBA00008122"/>
    </source>
</evidence>
<evidence type="ECO:0000256" key="1">
    <source>
        <dbReference type="ARBA" id="ARBA00004123"/>
    </source>
</evidence>
<name>A0A8K0DQ27_9ROSA</name>
<feature type="region of interest" description="Disordered" evidence="6">
    <location>
        <begin position="1"/>
        <end position="34"/>
    </location>
</feature>
<proteinExistence type="inferred from homology"/>
<keyword evidence="10" id="KW-1185">Reference proteome</keyword>
<dbReference type="AlphaFoldDB" id="A0A8K0DQ27"/>
<comment type="subcellular location">
    <subcellularLocation>
        <location evidence="1 4 5">Nucleus</location>
    </subcellularLocation>
</comment>
<dbReference type="GO" id="GO:0006355">
    <property type="term" value="P:regulation of DNA-templated transcription"/>
    <property type="evidence" value="ECO:0007669"/>
    <property type="project" value="InterPro"/>
</dbReference>
<dbReference type="Proteomes" id="UP000796880">
    <property type="component" value="Unassembled WGS sequence"/>
</dbReference>